<dbReference type="EMBL" id="AP022581">
    <property type="protein sequence ID" value="BBX95965.1"/>
    <property type="molecule type" value="Genomic_DNA"/>
</dbReference>
<sequence>MLTDPGGRPVAVRVVRGDTADPVAFTEIVAELPATFGLTDLVLVGDRGMITSARIGMLRELNDNPTPQPISGGSPRCGHRRSPNSPVTTGHCR</sequence>
<evidence type="ECO:0000313" key="2">
    <source>
        <dbReference type="EMBL" id="BBX95965.1"/>
    </source>
</evidence>
<protein>
    <recommendedName>
        <fullName evidence="4">Transposase IS4-like domain-containing protein</fullName>
    </recommendedName>
</protein>
<dbReference type="KEGG" id="mlj:MLAC_12590"/>
<dbReference type="AlphaFoldDB" id="A0A7I7NH52"/>
<organism evidence="2 3">
    <name type="scientific">Mycobacterium lacus</name>
    <dbReference type="NCBI Taxonomy" id="169765"/>
    <lineage>
        <taxon>Bacteria</taxon>
        <taxon>Bacillati</taxon>
        <taxon>Actinomycetota</taxon>
        <taxon>Actinomycetes</taxon>
        <taxon>Mycobacteriales</taxon>
        <taxon>Mycobacteriaceae</taxon>
        <taxon>Mycobacterium</taxon>
    </lineage>
</organism>
<accession>A0A7I7NH52</accession>
<evidence type="ECO:0000256" key="1">
    <source>
        <dbReference type="SAM" id="MobiDB-lite"/>
    </source>
</evidence>
<dbReference type="RefSeq" id="WP_232070702.1">
    <property type="nucleotide sequence ID" value="NZ_AP022581.1"/>
</dbReference>
<evidence type="ECO:0000313" key="3">
    <source>
        <dbReference type="Proteomes" id="UP000466396"/>
    </source>
</evidence>
<name>A0A7I7NH52_9MYCO</name>
<proteinExistence type="predicted"/>
<feature type="compositionally biased region" description="Polar residues" evidence="1">
    <location>
        <begin position="83"/>
        <end position="93"/>
    </location>
</feature>
<evidence type="ECO:0008006" key="4">
    <source>
        <dbReference type="Google" id="ProtNLM"/>
    </source>
</evidence>
<feature type="region of interest" description="Disordered" evidence="1">
    <location>
        <begin position="60"/>
        <end position="93"/>
    </location>
</feature>
<dbReference type="Proteomes" id="UP000466396">
    <property type="component" value="Chromosome"/>
</dbReference>
<reference evidence="2 3" key="1">
    <citation type="journal article" date="2019" name="Emerg. Microbes Infect.">
        <title>Comprehensive subspecies identification of 175 nontuberculous mycobacteria species based on 7547 genomic profiles.</title>
        <authorList>
            <person name="Matsumoto Y."/>
            <person name="Kinjo T."/>
            <person name="Motooka D."/>
            <person name="Nabeya D."/>
            <person name="Jung N."/>
            <person name="Uechi K."/>
            <person name="Horii T."/>
            <person name="Iida T."/>
            <person name="Fujita J."/>
            <person name="Nakamura S."/>
        </authorList>
    </citation>
    <scope>NUCLEOTIDE SEQUENCE [LARGE SCALE GENOMIC DNA]</scope>
    <source>
        <strain evidence="2 3">JCM 15657</strain>
    </source>
</reference>
<keyword evidence="3" id="KW-1185">Reference proteome</keyword>
<gene>
    <name evidence="2" type="ORF">MLAC_12590</name>
</gene>